<dbReference type="AlphaFoldDB" id="L9WXK7"/>
<accession>L9WXK7</accession>
<comment type="caution">
    <text evidence="1">The sequence shown here is derived from an EMBL/GenBank/DDBJ whole genome shotgun (WGS) entry which is preliminary data.</text>
</comment>
<keyword evidence="2" id="KW-1185">Reference proteome</keyword>
<proteinExistence type="predicted"/>
<dbReference type="EMBL" id="AOIA01000141">
    <property type="protein sequence ID" value="ELY54205.1"/>
    <property type="molecule type" value="Genomic_DNA"/>
</dbReference>
<dbReference type="Proteomes" id="UP000011531">
    <property type="component" value="Unassembled WGS sequence"/>
</dbReference>
<name>L9WXK7_9EURY</name>
<organism evidence="1 2">
    <name type="scientific">Natronococcus jeotgali DSM 18795</name>
    <dbReference type="NCBI Taxonomy" id="1227498"/>
    <lineage>
        <taxon>Archaea</taxon>
        <taxon>Methanobacteriati</taxon>
        <taxon>Methanobacteriota</taxon>
        <taxon>Stenosarchaea group</taxon>
        <taxon>Halobacteria</taxon>
        <taxon>Halobacteriales</taxon>
        <taxon>Natrialbaceae</taxon>
        <taxon>Natronococcus</taxon>
    </lineage>
</organism>
<protein>
    <submittedName>
        <fullName evidence="1">Uncharacterized protein</fullName>
    </submittedName>
</protein>
<gene>
    <name evidence="1" type="ORF">C492_16548</name>
</gene>
<evidence type="ECO:0000313" key="1">
    <source>
        <dbReference type="EMBL" id="ELY54205.1"/>
    </source>
</evidence>
<reference evidence="1 2" key="1">
    <citation type="journal article" date="2014" name="PLoS Genet.">
        <title>Phylogenetically driven sequencing of extremely halophilic archaea reveals strategies for static and dynamic osmo-response.</title>
        <authorList>
            <person name="Becker E.A."/>
            <person name="Seitzer P.M."/>
            <person name="Tritt A."/>
            <person name="Larsen D."/>
            <person name="Krusor M."/>
            <person name="Yao A.I."/>
            <person name="Wu D."/>
            <person name="Madern D."/>
            <person name="Eisen J.A."/>
            <person name="Darling A.E."/>
            <person name="Facciotti M.T."/>
        </authorList>
    </citation>
    <scope>NUCLEOTIDE SEQUENCE [LARGE SCALE GENOMIC DNA]</scope>
    <source>
        <strain evidence="1 2">DSM 18795</strain>
    </source>
</reference>
<sequence length="150" mass="16938">MGKILILYGLPMVTVGAMGIPYRRKIQSPLQTLRDLNIKIAPTELKIFSVFQESEPLFVKVENQGRDIHKYTLRVDLPEEVIAKYDGQEFADEIVNEGEVKPEGRPDSAARYNIRLKYSGNEIRSGLIEVQIEHSAGSVEKDVETLLVPQ</sequence>
<evidence type="ECO:0000313" key="2">
    <source>
        <dbReference type="Proteomes" id="UP000011531"/>
    </source>
</evidence>